<feature type="compositionally biased region" description="Polar residues" evidence="5">
    <location>
        <begin position="1102"/>
        <end position="1120"/>
    </location>
</feature>
<dbReference type="InterPro" id="IPR003656">
    <property type="entry name" value="Znf_BED"/>
</dbReference>
<dbReference type="InterPro" id="IPR013087">
    <property type="entry name" value="Znf_C2H2_type"/>
</dbReference>
<dbReference type="SMART" id="SM00614">
    <property type="entry name" value="ZnF_BED"/>
    <property type="match status" value="8"/>
</dbReference>
<keyword evidence="2 4" id="KW-0863">Zinc-finger</keyword>
<keyword evidence="3" id="KW-0862">Zinc</keyword>
<evidence type="ECO:0000256" key="4">
    <source>
        <dbReference type="PROSITE-ProRule" id="PRU00027"/>
    </source>
</evidence>
<organism evidence="7 8">
    <name type="scientific">Temnothorax curvispinosus</name>
    <dbReference type="NCBI Taxonomy" id="300111"/>
    <lineage>
        <taxon>Eukaryota</taxon>
        <taxon>Metazoa</taxon>
        <taxon>Ecdysozoa</taxon>
        <taxon>Arthropoda</taxon>
        <taxon>Hexapoda</taxon>
        <taxon>Insecta</taxon>
        <taxon>Pterygota</taxon>
        <taxon>Neoptera</taxon>
        <taxon>Endopterygota</taxon>
        <taxon>Hymenoptera</taxon>
        <taxon>Apocrita</taxon>
        <taxon>Aculeata</taxon>
        <taxon>Formicoidea</taxon>
        <taxon>Formicidae</taxon>
        <taxon>Myrmicinae</taxon>
        <taxon>Temnothorax</taxon>
    </lineage>
</organism>
<dbReference type="RefSeq" id="XP_024876844.1">
    <property type="nucleotide sequence ID" value="XM_025021076.1"/>
</dbReference>
<feature type="region of interest" description="Disordered" evidence="5">
    <location>
        <begin position="969"/>
        <end position="995"/>
    </location>
</feature>
<protein>
    <submittedName>
        <fullName evidence="8">Uncharacterized protein LOC112457809 isoform X14</fullName>
    </submittedName>
</protein>
<feature type="domain" description="BED-type" evidence="6">
    <location>
        <begin position="5"/>
        <end position="57"/>
    </location>
</feature>
<dbReference type="GO" id="GO:0008270">
    <property type="term" value="F:zinc ion binding"/>
    <property type="evidence" value="ECO:0007669"/>
    <property type="project" value="UniProtKB-KW"/>
</dbReference>
<evidence type="ECO:0000259" key="6">
    <source>
        <dbReference type="PROSITE" id="PS50808"/>
    </source>
</evidence>
<evidence type="ECO:0000313" key="8">
    <source>
        <dbReference type="RefSeq" id="XP_024876844.1"/>
    </source>
</evidence>
<dbReference type="GO" id="GO:0005634">
    <property type="term" value="C:nucleus"/>
    <property type="evidence" value="ECO:0007669"/>
    <property type="project" value="TreeGrafter"/>
</dbReference>
<feature type="region of interest" description="Disordered" evidence="5">
    <location>
        <begin position="768"/>
        <end position="789"/>
    </location>
</feature>
<evidence type="ECO:0000313" key="7">
    <source>
        <dbReference type="Proteomes" id="UP000504618"/>
    </source>
</evidence>
<keyword evidence="7" id="KW-1185">Reference proteome</keyword>
<dbReference type="PANTHER" id="PTHR34396">
    <property type="entry name" value="OS03G0264950 PROTEIN-RELATED"/>
    <property type="match status" value="1"/>
</dbReference>
<feature type="domain" description="BED-type" evidence="6">
    <location>
        <begin position="671"/>
        <end position="724"/>
    </location>
</feature>
<dbReference type="InterPro" id="IPR053031">
    <property type="entry name" value="Cuticle_assoc_protein"/>
</dbReference>
<dbReference type="SMART" id="SM00355">
    <property type="entry name" value="ZnF_C2H2"/>
    <property type="match status" value="8"/>
</dbReference>
<reference evidence="8" key="1">
    <citation type="submission" date="2025-08" db="UniProtKB">
        <authorList>
            <consortium name="RefSeq"/>
        </authorList>
    </citation>
    <scope>IDENTIFICATION</scope>
    <source>
        <tissue evidence="8">Whole body</tissue>
    </source>
</reference>
<dbReference type="Pfam" id="PF02892">
    <property type="entry name" value="zf-BED"/>
    <property type="match status" value="3"/>
</dbReference>
<evidence type="ECO:0000256" key="2">
    <source>
        <dbReference type="ARBA" id="ARBA00022771"/>
    </source>
</evidence>
<evidence type="ECO:0000256" key="1">
    <source>
        <dbReference type="ARBA" id="ARBA00022723"/>
    </source>
</evidence>
<sequence>MVPKRRHSKLWNYFEELKSKLVKCTTCKKEIKIPHPTSRTTILRAHLKKHGIFLDNDTLPADLRQYYSELPRHKAKCNDCGKTMSMLTNVGNLRVHLGRHCTKIESRDEPSTSSSTSYDIDPNAEHRNQETVDLTLQSCEQLKKETRARVRSSTSILTGYNTNSTAECYSQETVDLDPQTCKQSRKETKACDGTAPKGKRRKLWDYFKGLKPSLVKCTICKKEIKTPNPPTRRTKIMRVHLLKRHGIFLKDDTFKLPDDLRQYYSELPGYKAKCIDCCKTLSFLINIAPLRQHLERHSTRIQSRDDPSTSTSTCVMDSSVERQSQHTSGLPVQAFKETTEKTGALNESSSSISTGYNTNHTAECQSQETVDLALQTCEQLRKETRARDGPSISSLTGHDTNPSTECQSQESPGLPILLSEQIRIALDTIERPRTSITMGFDTRPTVECQSQESPGLSVQSFKETAENAGILEKSSTSSLADYRMDPLAERQNQDTSSLPIQLFKGALNESSTSISTGYNTNSTAECHSQETVDLDSQTCKQSRKETRACDGTVTMTWGRKRSKFWNYFEELNNPSLVKCTICKEEIKIHYSNSVQIFREHLLIKHGISVDNDTYILPDVLKQYYSELPEYKAKCKDCGKTFTFLTSMVYLREHLIRHSTKIQSQDETAPKGRRRKLWNYFKELKLSLVKCTICKKEIKTPNPTMRTKIIRVHLLKRHGISLNDDTFKLPDDLRQYYSELPGHKAKCKDCCKTLSFLTNTAPLRQHLERHSTRIQSRDESSTSISTGYNTNSTAECHSQETVDLDPQTCEQSRKETRACDGTVIMAPKRKRNKLWNYFEELKPSLVKCAICKIEIHMPHPSNSTGIMIKHLNRHEIFLNNDTFTLSDDLRQYYSELPRYKAKCNDCSKTISFLTNNARLRKHLRRHSTRILSLDEPSTSTLVDYIMDNSAERQSQDTSSLPVQSFKEMTEKTGALNEPSTLSSTGTDMDPNAERQSQETIDLALQSCEQSKKETRTCDGPSTSSSTGYIMDPSTEKNISLRQSQEQEPPGLPVQSFKEAIEKTGALDEPSTSNVMDYITDNSAERQSQDISSLPVQPFKETTETTGTLNEPSTSSTANYNIDPNAERQSQEIDDLVLQSCKQSRNETRAPDGLSISSSTGYDTNPSAECQYLELPDWPVQSFEQVTDGTSALYSYWFYYTIPNNSSSPCYITDPNAVGQSQETVDLTLQSCEQSKKEITTLDGPSTSITTSFDTNPTAELQSQELPVQCFEQTRKETSALDNTSSSMDYIMGPSAEHQNGEPFDLPVQSFKENAGILDEPSTSSSADYIMDPSAEHQSGEPSGLLVQSFEQMTEGTSALHSNWFYYTIPSTSSSTCYVMAPSAEHQSGEQPGLPVQSFEQTTEETNALYSYWFHHTM</sequence>
<gene>
    <name evidence="8" type="primary">LOC112457809</name>
</gene>
<evidence type="ECO:0000256" key="3">
    <source>
        <dbReference type="ARBA" id="ARBA00022833"/>
    </source>
</evidence>
<dbReference type="Proteomes" id="UP000504618">
    <property type="component" value="Unplaced"/>
</dbReference>
<proteinExistence type="predicted"/>
<feature type="domain" description="BED-type" evidence="6">
    <location>
        <begin position="198"/>
        <end position="252"/>
    </location>
</feature>
<keyword evidence="1" id="KW-0479">Metal-binding</keyword>
<feature type="region of interest" description="Disordered" evidence="5">
    <location>
        <begin position="104"/>
        <end position="126"/>
    </location>
</feature>
<dbReference type="GO" id="GO:1990837">
    <property type="term" value="F:sequence-specific double-stranded DNA binding"/>
    <property type="evidence" value="ECO:0007669"/>
    <property type="project" value="TreeGrafter"/>
</dbReference>
<feature type="compositionally biased region" description="Basic and acidic residues" evidence="5">
    <location>
        <begin position="768"/>
        <end position="779"/>
    </location>
</feature>
<dbReference type="GeneID" id="112457809"/>
<feature type="region of interest" description="Disordered" evidence="5">
    <location>
        <begin position="382"/>
        <end position="411"/>
    </location>
</feature>
<feature type="compositionally biased region" description="Polar residues" evidence="5">
    <location>
        <begin position="976"/>
        <end position="985"/>
    </location>
</feature>
<evidence type="ECO:0000256" key="5">
    <source>
        <dbReference type="SAM" id="MobiDB-lite"/>
    </source>
</evidence>
<dbReference type="GO" id="GO:0006357">
    <property type="term" value="P:regulation of transcription by RNA polymerase II"/>
    <property type="evidence" value="ECO:0007669"/>
    <property type="project" value="TreeGrafter"/>
</dbReference>
<dbReference type="PANTHER" id="PTHR34396:SF25">
    <property type="entry name" value="BOUNDARY ELEMENT ASSOCIATED FACTOR"/>
    <property type="match status" value="1"/>
</dbReference>
<feature type="region of interest" description="Disordered" evidence="5">
    <location>
        <begin position="1007"/>
        <end position="1031"/>
    </location>
</feature>
<feature type="compositionally biased region" description="Polar residues" evidence="5">
    <location>
        <begin position="391"/>
        <end position="411"/>
    </location>
</feature>
<feature type="domain" description="BED-type" evidence="6">
    <location>
        <begin position="559"/>
        <end position="612"/>
    </location>
</feature>
<feature type="compositionally biased region" description="Polar residues" evidence="5">
    <location>
        <begin position="780"/>
        <end position="789"/>
    </location>
</feature>
<name>A0A6J1Q3U7_9HYME</name>
<feature type="region of interest" description="Disordered" evidence="5">
    <location>
        <begin position="1082"/>
        <end position="1120"/>
    </location>
</feature>
<dbReference type="PROSITE" id="PS50808">
    <property type="entry name" value="ZF_BED"/>
    <property type="match status" value="5"/>
</dbReference>
<feature type="domain" description="BED-type" evidence="6">
    <location>
        <begin position="828"/>
        <end position="880"/>
    </location>
</feature>
<accession>A0A6J1Q3U7</accession>